<evidence type="ECO:0000256" key="8">
    <source>
        <dbReference type="PROSITE-ProRule" id="PRU01172"/>
    </source>
</evidence>
<name>A0A8C6V149_9GOBI</name>
<keyword evidence="3 9" id="KW-0479">Metal-binding</keyword>
<keyword evidence="2" id="KW-0964">Secreted</keyword>
<evidence type="ECO:0000256" key="7">
    <source>
        <dbReference type="ARBA" id="ARBA00038102"/>
    </source>
</evidence>
<dbReference type="InterPro" id="IPR013320">
    <property type="entry name" value="ConA-like_dom_sf"/>
</dbReference>
<dbReference type="GO" id="GO:0046872">
    <property type="term" value="F:metal ion binding"/>
    <property type="evidence" value="ECO:0007669"/>
    <property type="project" value="UniProtKB-KW"/>
</dbReference>
<proteinExistence type="inferred from homology"/>
<dbReference type="SMART" id="SM00159">
    <property type="entry name" value="PTX"/>
    <property type="match status" value="1"/>
</dbReference>
<comment type="similarity">
    <text evidence="7 9">Belongs to the pentraxin family.</text>
</comment>
<evidence type="ECO:0000256" key="4">
    <source>
        <dbReference type="ARBA" id="ARBA00022729"/>
    </source>
</evidence>
<keyword evidence="5 9" id="KW-0106">Calcium</keyword>
<protein>
    <recommendedName>
        <fullName evidence="9">Pentraxin family member</fullName>
    </recommendedName>
</protein>
<reference evidence="11" key="2">
    <citation type="submission" date="2025-09" db="UniProtKB">
        <authorList>
            <consortium name="Ensembl"/>
        </authorList>
    </citation>
    <scope>IDENTIFICATION</scope>
</reference>
<comment type="subcellular location">
    <subcellularLocation>
        <location evidence="1 9">Secreted</location>
    </subcellularLocation>
</comment>
<evidence type="ECO:0000256" key="6">
    <source>
        <dbReference type="ARBA" id="ARBA00023157"/>
    </source>
</evidence>
<dbReference type="Gene3D" id="2.60.120.200">
    <property type="match status" value="1"/>
</dbReference>
<evidence type="ECO:0000256" key="9">
    <source>
        <dbReference type="RuleBase" id="RU362112"/>
    </source>
</evidence>
<organism evidence="11 12">
    <name type="scientific">Neogobius melanostomus</name>
    <name type="common">round goby</name>
    <dbReference type="NCBI Taxonomy" id="47308"/>
    <lineage>
        <taxon>Eukaryota</taxon>
        <taxon>Metazoa</taxon>
        <taxon>Chordata</taxon>
        <taxon>Craniata</taxon>
        <taxon>Vertebrata</taxon>
        <taxon>Euteleostomi</taxon>
        <taxon>Actinopterygii</taxon>
        <taxon>Neopterygii</taxon>
        <taxon>Teleostei</taxon>
        <taxon>Neoteleostei</taxon>
        <taxon>Acanthomorphata</taxon>
        <taxon>Gobiaria</taxon>
        <taxon>Gobiiformes</taxon>
        <taxon>Gobioidei</taxon>
        <taxon>Gobiidae</taxon>
        <taxon>Benthophilinae</taxon>
        <taxon>Neogobiini</taxon>
        <taxon>Neogobius</taxon>
    </lineage>
</organism>
<reference evidence="11" key="1">
    <citation type="submission" date="2025-08" db="UniProtKB">
        <authorList>
            <consortium name="Ensembl"/>
        </authorList>
    </citation>
    <scope>IDENTIFICATION</scope>
</reference>
<keyword evidence="12" id="KW-1185">Reference proteome</keyword>
<sequence length="210" mass="23623">MSLTDMTDKMFIFPQETATAHVKLSPKQDNFTAVTVCHRTFTDLKRDHVLFSLATPDNPNGFLTWGFYNDLSLSTYVHNNQVNFPGVDYSPNKWHSICTTWDSATGLTQMWLDGQPLTIKYTTEKPLTGKSIVTLGQDQDSQGGGFDVKQSFVGMMTDVHMWDYVLLPHEIHKFMKGQSFTPGNVLNWAALDCEINGRVVTGAKQTVCFN</sequence>
<comment type="subunit">
    <text evidence="9">Homopentamer. Pentaxin (or pentraxin) have a discoid arrangement of 5 non-covalently bound subunits.</text>
</comment>
<dbReference type="GO" id="GO:0005576">
    <property type="term" value="C:extracellular region"/>
    <property type="evidence" value="ECO:0007669"/>
    <property type="project" value="UniProtKB-SubCell"/>
</dbReference>
<dbReference type="InterPro" id="IPR001759">
    <property type="entry name" value="PTX_dom"/>
</dbReference>
<accession>A0A8C6V149</accession>
<dbReference type="Proteomes" id="UP000694523">
    <property type="component" value="Unplaced"/>
</dbReference>
<dbReference type="Pfam" id="PF00354">
    <property type="entry name" value="Pentaxin"/>
    <property type="match status" value="1"/>
</dbReference>
<evidence type="ECO:0000313" key="12">
    <source>
        <dbReference type="Proteomes" id="UP000694523"/>
    </source>
</evidence>
<evidence type="ECO:0000256" key="1">
    <source>
        <dbReference type="ARBA" id="ARBA00004613"/>
    </source>
</evidence>
<evidence type="ECO:0000256" key="5">
    <source>
        <dbReference type="ARBA" id="ARBA00022837"/>
    </source>
</evidence>
<dbReference type="PANTHER" id="PTHR45869:SF7">
    <property type="entry name" value="C-REACTIVE PROTEIN"/>
    <property type="match status" value="1"/>
</dbReference>
<comment type="cofactor">
    <cofactor evidence="9">
        <name>Ca(2+)</name>
        <dbReference type="ChEBI" id="CHEBI:29108"/>
    </cofactor>
    <text evidence="9">Binds 2 calcium ions per subunit.</text>
</comment>
<evidence type="ECO:0000256" key="2">
    <source>
        <dbReference type="ARBA" id="ARBA00022525"/>
    </source>
</evidence>
<feature type="domain" description="Pentraxin (PTX)" evidence="10">
    <location>
        <begin position="7"/>
        <end position="208"/>
    </location>
</feature>
<keyword evidence="4" id="KW-0732">Signal</keyword>
<evidence type="ECO:0000256" key="3">
    <source>
        <dbReference type="ARBA" id="ARBA00022723"/>
    </source>
</evidence>
<dbReference type="AlphaFoldDB" id="A0A8C6V149"/>
<dbReference type="SUPFAM" id="SSF49899">
    <property type="entry name" value="Concanavalin A-like lectins/glucanases"/>
    <property type="match status" value="1"/>
</dbReference>
<dbReference type="PANTHER" id="PTHR45869">
    <property type="entry name" value="C-REACTIVE PROTEIN-RELATED"/>
    <property type="match status" value="1"/>
</dbReference>
<dbReference type="InterPro" id="IPR051005">
    <property type="entry name" value="Pentraxin_domain"/>
</dbReference>
<keyword evidence="6" id="KW-1015">Disulfide bond</keyword>
<dbReference type="Ensembl" id="ENSNMLT00000048500.1">
    <property type="protein sequence ID" value="ENSNMLP00000043697.1"/>
    <property type="gene ID" value="ENSNMLG00000026482.1"/>
</dbReference>
<dbReference type="PROSITE" id="PS51828">
    <property type="entry name" value="PTX_2"/>
    <property type="match status" value="1"/>
</dbReference>
<comment type="caution">
    <text evidence="8">Lacks conserved residue(s) required for the propagation of feature annotation.</text>
</comment>
<evidence type="ECO:0000259" key="10">
    <source>
        <dbReference type="PROSITE" id="PS51828"/>
    </source>
</evidence>
<evidence type="ECO:0000313" key="11">
    <source>
        <dbReference type="Ensembl" id="ENSNMLP00000043697.1"/>
    </source>
</evidence>
<dbReference type="PRINTS" id="PR00895">
    <property type="entry name" value="PENTAXIN"/>
</dbReference>